<gene>
    <name evidence="2" type="ORF">HH308_27695</name>
</gene>
<keyword evidence="1" id="KW-0812">Transmembrane</keyword>
<dbReference type="EMBL" id="JABBNB010000047">
    <property type="protein sequence ID" value="NMO05010.1"/>
    <property type="molecule type" value="Genomic_DNA"/>
</dbReference>
<dbReference type="InterPro" id="IPR011008">
    <property type="entry name" value="Dimeric_a/b-barrel"/>
</dbReference>
<dbReference type="PANTHER" id="PTHR40057:SF1">
    <property type="entry name" value="SLR1162 PROTEIN"/>
    <property type="match status" value="1"/>
</dbReference>
<name>A0A848L1W9_9ACTN</name>
<proteinExistence type="predicted"/>
<keyword evidence="1" id="KW-1133">Transmembrane helix</keyword>
<dbReference type="SUPFAM" id="SSF54909">
    <property type="entry name" value="Dimeric alpha+beta barrel"/>
    <property type="match status" value="1"/>
</dbReference>
<dbReference type="Proteomes" id="UP000550729">
    <property type="component" value="Unassembled WGS sequence"/>
</dbReference>
<evidence type="ECO:0000256" key="1">
    <source>
        <dbReference type="SAM" id="Phobius"/>
    </source>
</evidence>
<dbReference type="GO" id="GO:0004497">
    <property type="term" value="F:monooxygenase activity"/>
    <property type="evidence" value="ECO:0007669"/>
    <property type="project" value="UniProtKB-KW"/>
</dbReference>
<sequence length="310" mass="32713">MTAVVLFRGGTGHFDSWAQSLVASASTSGAVWACAGTTEGGLYEDGIAATFAGEELIDAWLDGPQVERILADAAAAGWVPAVPVILVGAGLSMPPGVGAFRHVITRGRSGEFVAAQRGLTVAAASFSGYEGTSVFVDDGAGTALSVLRFRSDRTLANWVGSAERQGALSELRSSLTGDFVQVTGATPFGTVVRTAGGKTLMTPNWKSAMLVLLVLYPTVMTLSRFLGPVLDHAGASPGVALWLSQVVSVAAMQWWLMPWASKPFRRWLDPIDGVGWRSGLAGALVIVAVYVVTVTLFESVRWLQFWDYGE</sequence>
<dbReference type="PANTHER" id="PTHR40057">
    <property type="entry name" value="SLR1162 PROTEIN"/>
    <property type="match status" value="1"/>
</dbReference>
<evidence type="ECO:0000313" key="3">
    <source>
        <dbReference type="Proteomes" id="UP000550729"/>
    </source>
</evidence>
<reference evidence="2 3" key="1">
    <citation type="submission" date="2020-04" db="EMBL/GenBank/DDBJ databases">
        <title>Gordonia sp. nov. TBRC 11910.</title>
        <authorList>
            <person name="Suriyachadkun C."/>
        </authorList>
    </citation>
    <scope>NUCLEOTIDE SEQUENCE [LARGE SCALE GENOMIC DNA]</scope>
    <source>
        <strain evidence="2 3">TBRC 11910</strain>
    </source>
</reference>
<feature type="transmembrane region" description="Helical" evidence="1">
    <location>
        <begin position="208"/>
        <end position="227"/>
    </location>
</feature>
<comment type="caution">
    <text evidence="2">The sequence shown here is derived from an EMBL/GenBank/DDBJ whole genome shotgun (WGS) entry which is preliminary data.</text>
</comment>
<dbReference type="AlphaFoldDB" id="A0A848L1W9"/>
<keyword evidence="2" id="KW-0560">Oxidoreductase</keyword>
<keyword evidence="3" id="KW-1185">Reference proteome</keyword>
<feature type="transmembrane region" description="Helical" evidence="1">
    <location>
        <begin position="239"/>
        <end position="257"/>
    </location>
</feature>
<feature type="transmembrane region" description="Helical" evidence="1">
    <location>
        <begin position="278"/>
        <end position="297"/>
    </location>
</feature>
<organism evidence="2 3">
    <name type="scientific">Gordonia asplenii</name>
    <dbReference type="NCBI Taxonomy" id="2725283"/>
    <lineage>
        <taxon>Bacteria</taxon>
        <taxon>Bacillati</taxon>
        <taxon>Actinomycetota</taxon>
        <taxon>Actinomycetes</taxon>
        <taxon>Mycobacteriales</taxon>
        <taxon>Gordoniaceae</taxon>
        <taxon>Gordonia</taxon>
    </lineage>
</organism>
<protein>
    <submittedName>
        <fullName evidence="2">Antibiotic biosynthesis monooxygenase</fullName>
    </submittedName>
</protein>
<keyword evidence="2" id="KW-0503">Monooxygenase</keyword>
<accession>A0A848L1W9</accession>
<evidence type="ECO:0000313" key="2">
    <source>
        <dbReference type="EMBL" id="NMO05010.1"/>
    </source>
</evidence>
<keyword evidence="1" id="KW-0472">Membrane</keyword>
<dbReference type="InterPro" id="IPR038762">
    <property type="entry name" value="ABM_predict"/>
</dbReference>